<accession>A0A813UZ04</accession>
<protein>
    <submittedName>
        <fullName evidence="2">Uncharacterized protein</fullName>
    </submittedName>
</protein>
<dbReference type="Proteomes" id="UP000663828">
    <property type="component" value="Unassembled WGS sequence"/>
</dbReference>
<dbReference type="InterPro" id="IPR052394">
    <property type="entry name" value="LRR-containing"/>
</dbReference>
<dbReference type="PANTHER" id="PTHR24114">
    <property type="entry name" value="LEUCINE RICH REPEAT FAMILY PROTEIN"/>
    <property type="match status" value="1"/>
</dbReference>
<dbReference type="Gene3D" id="3.80.10.10">
    <property type="entry name" value="Ribonuclease Inhibitor"/>
    <property type="match status" value="3"/>
</dbReference>
<dbReference type="SMART" id="SM00368">
    <property type="entry name" value="LRR_RI"/>
    <property type="match status" value="8"/>
</dbReference>
<feature type="region of interest" description="Disordered" evidence="1">
    <location>
        <begin position="135"/>
        <end position="160"/>
    </location>
</feature>
<dbReference type="EMBL" id="CAJNOR010000190">
    <property type="protein sequence ID" value="CAF0833626.1"/>
    <property type="molecule type" value="Genomic_DNA"/>
</dbReference>
<evidence type="ECO:0000313" key="3">
    <source>
        <dbReference type="Proteomes" id="UP000663828"/>
    </source>
</evidence>
<comment type="caution">
    <text evidence="2">The sequence shown here is derived from an EMBL/GenBank/DDBJ whole genome shotgun (WGS) entry which is preliminary data.</text>
</comment>
<dbReference type="InterPro" id="IPR032675">
    <property type="entry name" value="LRR_dom_sf"/>
</dbReference>
<gene>
    <name evidence="2" type="ORF">XAT740_LOCUS4591</name>
</gene>
<feature type="compositionally biased region" description="Polar residues" evidence="1">
    <location>
        <begin position="11"/>
        <end position="28"/>
    </location>
</feature>
<proteinExistence type="predicted"/>
<name>A0A813UZ04_ADIRI</name>
<evidence type="ECO:0000256" key="1">
    <source>
        <dbReference type="SAM" id="MobiDB-lite"/>
    </source>
</evidence>
<dbReference type="InterPro" id="IPR001611">
    <property type="entry name" value="Leu-rich_rpt"/>
</dbReference>
<dbReference type="Pfam" id="PF13516">
    <property type="entry name" value="LRR_6"/>
    <property type="match status" value="4"/>
</dbReference>
<sequence>MPVKTHRQNSSDHSPARSRSQSIRTIASKSAAFASKRTSGAGSGIRRNRSKTNNIETKANVEPAANSNDENQQEFDFPKPVKQIAEVTDRNIDEVLKLPDLSLLPQAFLTEIEHDEVYATILQELQKKQTNSIARKTTFGPDDDHHQTSTAPHLTVHDDDPIDTIEEMSGIVFDDHSRGQEKDGYDTDIEIGQMNLFEFSFAQLMIAYVNVEPDEHESVKLADKEKYRELCADSKIVPCSYFMAHIKDDKMLLRYHQFNTADIQAITKTLITNYTIEQLSLDGNFLQREAAKYITQLIAVNEFITELSLVDNRLGGGEGTNEICRMLTTSQNLRKINLSGNKFDELDVTHLIEAFEHNTALRELDLSHNCFGEKCGQELGAFISANDSLESLNLSWNNFRGESAIAMIDGIRENTRLRRCNLEMNGFGPDGGPALAECIKKNTVLEELNISGNRLNTQNAFTIGQALSVNETLQVLRISGNQINSDGALAVFLCIKANETSRMREVDFSRTVVTQESIDVCEDIVKLKNGDFQYRVGKVTPKMLQSNATSICYVKTNETLLKKLRTNAKKRMPNEN</sequence>
<evidence type="ECO:0000313" key="2">
    <source>
        <dbReference type="EMBL" id="CAF0833626.1"/>
    </source>
</evidence>
<keyword evidence="3" id="KW-1185">Reference proteome</keyword>
<reference evidence="2" key="1">
    <citation type="submission" date="2021-02" db="EMBL/GenBank/DDBJ databases">
        <authorList>
            <person name="Nowell W R."/>
        </authorList>
    </citation>
    <scope>NUCLEOTIDE SEQUENCE</scope>
</reference>
<dbReference type="PANTHER" id="PTHR24114:SF50">
    <property type="entry name" value="RNI-LIKE PROTEIN"/>
    <property type="match status" value="1"/>
</dbReference>
<dbReference type="AlphaFoldDB" id="A0A813UZ04"/>
<dbReference type="SUPFAM" id="SSF52047">
    <property type="entry name" value="RNI-like"/>
    <property type="match status" value="1"/>
</dbReference>
<organism evidence="2 3">
    <name type="scientific">Adineta ricciae</name>
    <name type="common">Rotifer</name>
    <dbReference type="NCBI Taxonomy" id="249248"/>
    <lineage>
        <taxon>Eukaryota</taxon>
        <taxon>Metazoa</taxon>
        <taxon>Spiralia</taxon>
        <taxon>Gnathifera</taxon>
        <taxon>Rotifera</taxon>
        <taxon>Eurotatoria</taxon>
        <taxon>Bdelloidea</taxon>
        <taxon>Adinetida</taxon>
        <taxon>Adinetidae</taxon>
        <taxon>Adineta</taxon>
    </lineage>
</organism>
<feature type="region of interest" description="Disordered" evidence="1">
    <location>
        <begin position="1"/>
        <end position="76"/>
    </location>
</feature>